<reference evidence="10 11" key="1">
    <citation type="submission" date="2017-09" db="EMBL/GenBank/DDBJ databases">
        <title>Genome sequencing of Besnoitia besnoiti strain Bb-Ger1.</title>
        <authorList>
            <person name="Schares G."/>
            <person name="Venepally P."/>
            <person name="Lorenzi H.A."/>
        </authorList>
    </citation>
    <scope>NUCLEOTIDE SEQUENCE [LARGE SCALE GENOMIC DNA]</scope>
    <source>
        <strain evidence="10 11">Bb-Ger1</strain>
    </source>
</reference>
<dbReference type="InterPro" id="IPR036259">
    <property type="entry name" value="MFS_trans_sf"/>
</dbReference>
<organism evidence="10 11">
    <name type="scientific">Besnoitia besnoiti</name>
    <name type="common">Apicomplexan protozoan</name>
    <dbReference type="NCBI Taxonomy" id="94643"/>
    <lineage>
        <taxon>Eukaryota</taxon>
        <taxon>Sar</taxon>
        <taxon>Alveolata</taxon>
        <taxon>Apicomplexa</taxon>
        <taxon>Conoidasida</taxon>
        <taxon>Coccidia</taxon>
        <taxon>Eucoccidiorida</taxon>
        <taxon>Eimeriorina</taxon>
        <taxon>Sarcocystidae</taxon>
        <taxon>Besnoitia</taxon>
    </lineage>
</organism>
<evidence type="ECO:0000256" key="3">
    <source>
        <dbReference type="ARBA" id="ARBA00022448"/>
    </source>
</evidence>
<feature type="transmembrane region" description="Helical" evidence="9">
    <location>
        <begin position="277"/>
        <end position="295"/>
    </location>
</feature>
<keyword evidence="5" id="KW-0029">Amino-acid transport</keyword>
<keyword evidence="3" id="KW-0813">Transport</keyword>
<dbReference type="InterPro" id="IPR052599">
    <property type="entry name" value="SLC43A_AATransporter"/>
</dbReference>
<feature type="compositionally biased region" description="Low complexity" evidence="8">
    <location>
        <begin position="399"/>
        <end position="409"/>
    </location>
</feature>
<dbReference type="GO" id="GO:0006865">
    <property type="term" value="P:amino acid transport"/>
    <property type="evidence" value="ECO:0007669"/>
    <property type="project" value="UniProtKB-KW"/>
</dbReference>
<evidence type="ECO:0008006" key="12">
    <source>
        <dbReference type="Google" id="ProtNLM"/>
    </source>
</evidence>
<feature type="transmembrane region" description="Helical" evidence="9">
    <location>
        <begin position="491"/>
        <end position="509"/>
    </location>
</feature>
<evidence type="ECO:0000256" key="2">
    <source>
        <dbReference type="ARBA" id="ARBA00006595"/>
    </source>
</evidence>
<name>A0A2A9MLD4_BESBE</name>
<evidence type="ECO:0000256" key="9">
    <source>
        <dbReference type="SAM" id="Phobius"/>
    </source>
</evidence>
<keyword evidence="7 9" id="KW-0472">Membrane</keyword>
<dbReference type="Gene3D" id="1.20.1250.20">
    <property type="entry name" value="MFS general substrate transporter like domains"/>
    <property type="match status" value="1"/>
</dbReference>
<feature type="transmembrane region" description="Helical" evidence="9">
    <location>
        <begin position="90"/>
        <end position="110"/>
    </location>
</feature>
<feature type="transmembrane region" description="Helical" evidence="9">
    <location>
        <begin position="242"/>
        <end position="265"/>
    </location>
</feature>
<feature type="region of interest" description="Disordered" evidence="8">
    <location>
        <begin position="389"/>
        <end position="419"/>
    </location>
</feature>
<feature type="region of interest" description="Disordered" evidence="8">
    <location>
        <begin position="1"/>
        <end position="46"/>
    </location>
</feature>
<evidence type="ECO:0000256" key="4">
    <source>
        <dbReference type="ARBA" id="ARBA00022692"/>
    </source>
</evidence>
<keyword evidence="11" id="KW-1185">Reference proteome</keyword>
<dbReference type="EMBL" id="NWUJ01000001">
    <property type="protein sequence ID" value="PFH38064.1"/>
    <property type="molecule type" value="Genomic_DNA"/>
</dbReference>
<evidence type="ECO:0000256" key="1">
    <source>
        <dbReference type="ARBA" id="ARBA00004141"/>
    </source>
</evidence>
<dbReference type="KEGG" id="bbes:BESB_004050"/>
<dbReference type="Proteomes" id="UP000224006">
    <property type="component" value="Chromosome I"/>
</dbReference>
<feature type="transmembrane region" description="Helical" evidence="9">
    <location>
        <begin position="461"/>
        <end position="479"/>
    </location>
</feature>
<feature type="transmembrane region" description="Helical" evidence="9">
    <location>
        <begin position="210"/>
        <end position="230"/>
    </location>
</feature>
<keyword evidence="6 9" id="KW-1133">Transmembrane helix</keyword>
<feature type="transmembrane region" description="Helical" evidence="9">
    <location>
        <begin position="609"/>
        <end position="631"/>
    </location>
</feature>
<comment type="subcellular location">
    <subcellularLocation>
        <location evidence="1">Membrane</location>
        <topology evidence="1">Multi-pass membrane protein</topology>
    </subcellularLocation>
</comment>
<sequence>MAGVESAEDPGQASSRHSARPSDASLQRTCAPPHPPRPFGAPGAAPSAGVALKRRRRFGVSACLHALRGTLPRNDLPGANQKTPLGLNRYVLLLVYVLYVTCTGVFFHGWPAVALLIFQNEGFQSLCARDPETGDYVEDRRVEGKPYICDNQDAAVQKLYTMTSAICSTMCAFAGALLDYAGPRWTAVLGQTGNFLGWLCLSFSYRSDAFYYVGLTLIALGADTAFLPTFSLTRLFPGSGGLILTILGSAVSASYALPLILNAVIEAYRFSFQSVALVYACMCPLMCILIALVLMPRNGFVAMPEEPDPGEETYSPPVGRRGDALHGDQDGERDTSSCDGGKAVELEAGISGAAAQQESVSASRLDAGRISSADRGGIAAEARLLQQASSSSDTRLHGGESSTAAAEGAGRSGYGQKGTTECERQAGVSGNREGSWVRQALNSCGGPRMQLFYRQFLSERYALIVLYKVGVVLTAAYFQQASRRLFSEDVVHIRGVILPFAFIPCILLGKLADVIGICRVLFLMVFFGVGMYGFSLSSSFVCGCISVVLFMFYMSLYSSQVFVYVESTFSPDDFGKLGGLTLMIGGLLMLVMNPLYVHVTLRMSRGDPFSMQIAMLAVLALQFVWISRLYILWKRDPHPFEPLKATHVAGLQKVRVHSDDQIRVADGGAEARQPDRITAARNADLGNAGLEEMQFADGTTKAELPAGARQAEAAAD</sequence>
<dbReference type="AlphaFoldDB" id="A0A2A9MLD4"/>
<feature type="transmembrane region" description="Helical" evidence="9">
    <location>
        <begin position="185"/>
        <end position="204"/>
    </location>
</feature>
<evidence type="ECO:0000256" key="5">
    <source>
        <dbReference type="ARBA" id="ARBA00022970"/>
    </source>
</evidence>
<dbReference type="SUPFAM" id="SSF103473">
    <property type="entry name" value="MFS general substrate transporter"/>
    <property type="match status" value="1"/>
</dbReference>
<accession>A0A2A9MLD4</accession>
<evidence type="ECO:0000256" key="8">
    <source>
        <dbReference type="SAM" id="MobiDB-lite"/>
    </source>
</evidence>
<evidence type="ECO:0000313" key="11">
    <source>
        <dbReference type="Proteomes" id="UP000224006"/>
    </source>
</evidence>
<feature type="compositionally biased region" description="Basic and acidic residues" evidence="8">
    <location>
        <begin position="320"/>
        <end position="336"/>
    </location>
</feature>
<comment type="similarity">
    <text evidence="2">Belongs to the SLC43A transporter (TC 2.A.1.44) family.</text>
</comment>
<comment type="caution">
    <text evidence="10">The sequence shown here is derived from an EMBL/GenBank/DDBJ whole genome shotgun (WGS) entry which is preliminary data.</text>
</comment>
<feature type="transmembrane region" description="Helical" evidence="9">
    <location>
        <begin position="540"/>
        <end position="565"/>
    </location>
</feature>
<dbReference type="GeneID" id="40305468"/>
<evidence type="ECO:0000313" key="10">
    <source>
        <dbReference type="EMBL" id="PFH38064.1"/>
    </source>
</evidence>
<feature type="region of interest" description="Disordered" evidence="8">
    <location>
        <begin position="304"/>
        <end position="340"/>
    </location>
</feature>
<dbReference type="PANTHER" id="PTHR20772:SF2">
    <property type="entry name" value="PROTEIN FMP42"/>
    <property type="match status" value="1"/>
</dbReference>
<dbReference type="OrthoDB" id="330047at2759"/>
<proteinExistence type="inferred from homology"/>
<feature type="transmembrane region" description="Helical" evidence="9">
    <location>
        <begin position="516"/>
        <end position="534"/>
    </location>
</feature>
<dbReference type="VEuPathDB" id="ToxoDB:BESB_004050"/>
<evidence type="ECO:0000256" key="6">
    <source>
        <dbReference type="ARBA" id="ARBA00022989"/>
    </source>
</evidence>
<gene>
    <name evidence="10" type="ORF">BESB_004050</name>
</gene>
<keyword evidence="4 9" id="KW-0812">Transmembrane</keyword>
<dbReference type="RefSeq" id="XP_029222073.1">
    <property type="nucleotide sequence ID" value="XM_029359160.1"/>
</dbReference>
<feature type="transmembrane region" description="Helical" evidence="9">
    <location>
        <begin position="577"/>
        <end position="597"/>
    </location>
</feature>
<evidence type="ECO:0000256" key="7">
    <source>
        <dbReference type="ARBA" id="ARBA00023136"/>
    </source>
</evidence>
<protein>
    <recommendedName>
        <fullName evidence="12">Transporter</fullName>
    </recommendedName>
</protein>
<dbReference type="PANTHER" id="PTHR20772">
    <property type="entry name" value="PROTEIN FMP42"/>
    <property type="match status" value="1"/>
</dbReference>
<dbReference type="GO" id="GO:0016020">
    <property type="term" value="C:membrane"/>
    <property type="evidence" value="ECO:0007669"/>
    <property type="project" value="UniProtKB-SubCell"/>
</dbReference>